<keyword evidence="10" id="KW-0479">Metal-binding</keyword>
<comment type="catalytic activity">
    <reaction evidence="8">
        <text>fluoride(in) = fluoride(out)</text>
        <dbReference type="Rhea" id="RHEA:76159"/>
        <dbReference type="ChEBI" id="CHEBI:17051"/>
    </reaction>
    <physiologicalReaction direction="left-to-right" evidence="8">
        <dbReference type="Rhea" id="RHEA:76160"/>
    </physiologicalReaction>
</comment>
<evidence type="ECO:0000256" key="3">
    <source>
        <dbReference type="ARBA" id="ARBA00022692"/>
    </source>
</evidence>
<comment type="similarity">
    <text evidence="7 10">Belongs to the fluoride channel Fluc/FEX (TC 1.A.43) family.</text>
</comment>
<evidence type="ECO:0000256" key="6">
    <source>
        <dbReference type="ARBA" id="ARBA00023303"/>
    </source>
</evidence>
<keyword evidence="4 10" id="KW-1133">Transmembrane helix</keyword>
<comment type="activity regulation">
    <text evidence="10">Na(+) is not transported, but it plays an essential structural role and its presence is essential for fluoride channel function.</text>
</comment>
<gene>
    <name evidence="11" type="primary">crcB_1</name>
    <name evidence="10" type="synonym">crcB</name>
    <name evidence="10" type="synonym">fluC</name>
    <name evidence="11" type="ORF">JEOSCH030_01496</name>
</gene>
<proteinExistence type="inferred from homology"/>
<keyword evidence="10" id="KW-0406">Ion transport</keyword>
<evidence type="ECO:0000256" key="9">
    <source>
        <dbReference type="ARBA" id="ARBA00049940"/>
    </source>
</evidence>
<accession>A0A6V7RJL7</accession>
<organism evidence="11 12">
    <name type="scientific">Phocicoccus schoeneichii</name>
    <dbReference type="NCBI Taxonomy" id="1812261"/>
    <lineage>
        <taxon>Bacteria</taxon>
        <taxon>Bacillati</taxon>
        <taxon>Bacillota</taxon>
        <taxon>Bacilli</taxon>
        <taxon>Bacillales</taxon>
        <taxon>Salinicoccaceae</taxon>
        <taxon>Phocicoccus</taxon>
    </lineage>
</organism>
<evidence type="ECO:0000256" key="2">
    <source>
        <dbReference type="ARBA" id="ARBA00022475"/>
    </source>
</evidence>
<keyword evidence="6 10" id="KW-0407">Ion channel</keyword>
<protein>
    <recommendedName>
        <fullName evidence="10">Fluoride-specific ion channel FluC</fullName>
    </recommendedName>
</protein>
<feature type="transmembrane region" description="Helical" evidence="10">
    <location>
        <begin position="65"/>
        <end position="88"/>
    </location>
</feature>
<comment type="function">
    <text evidence="9 10">Fluoride-specific ion channel. Important for reducing fluoride concentration in the cell, thus reducing its toxicity.</text>
</comment>
<keyword evidence="10" id="KW-0813">Transport</keyword>
<feature type="transmembrane region" description="Helical" evidence="10">
    <location>
        <begin position="37"/>
        <end position="58"/>
    </location>
</feature>
<sequence>MNLINKRYLFIFLGAIIGATLRLLVNYGMMEINLPFLSSTFIVNMAGAFFVGLAYMKLNATNAQLLFTTGLLGTFTTFSALSMELYFGLYTSQFIFFSVYLVLNMLGGLIMVYLGAKIGGKKYE</sequence>
<evidence type="ECO:0000256" key="4">
    <source>
        <dbReference type="ARBA" id="ARBA00022989"/>
    </source>
</evidence>
<dbReference type="InterPro" id="IPR003691">
    <property type="entry name" value="FluC"/>
</dbReference>
<comment type="caution">
    <text evidence="11">The sequence shown here is derived from an EMBL/GenBank/DDBJ whole genome shotgun (WGS) entry which is preliminary data.</text>
</comment>
<dbReference type="Pfam" id="PF02537">
    <property type="entry name" value="CRCB"/>
    <property type="match status" value="1"/>
</dbReference>
<dbReference type="GO" id="GO:0046872">
    <property type="term" value="F:metal ion binding"/>
    <property type="evidence" value="ECO:0007669"/>
    <property type="project" value="UniProtKB-KW"/>
</dbReference>
<keyword evidence="3 10" id="KW-0812">Transmembrane</keyword>
<keyword evidence="5 10" id="KW-0472">Membrane</keyword>
<dbReference type="EMBL" id="CAJEWE010000010">
    <property type="protein sequence ID" value="CAD2078318.1"/>
    <property type="molecule type" value="Genomic_DNA"/>
</dbReference>
<dbReference type="GO" id="GO:0062054">
    <property type="term" value="F:fluoride channel activity"/>
    <property type="evidence" value="ECO:0007669"/>
    <property type="project" value="UniProtKB-UniRule"/>
</dbReference>
<evidence type="ECO:0000256" key="8">
    <source>
        <dbReference type="ARBA" id="ARBA00035585"/>
    </source>
</evidence>
<evidence type="ECO:0000256" key="5">
    <source>
        <dbReference type="ARBA" id="ARBA00023136"/>
    </source>
</evidence>
<evidence type="ECO:0000256" key="1">
    <source>
        <dbReference type="ARBA" id="ARBA00004651"/>
    </source>
</evidence>
<dbReference type="RefSeq" id="WP_186088305.1">
    <property type="nucleotide sequence ID" value="NZ_BMDB01000001.1"/>
</dbReference>
<evidence type="ECO:0000313" key="12">
    <source>
        <dbReference type="Proteomes" id="UP000521032"/>
    </source>
</evidence>
<feature type="transmembrane region" description="Helical" evidence="10">
    <location>
        <begin position="94"/>
        <end position="116"/>
    </location>
</feature>
<comment type="subcellular location">
    <subcellularLocation>
        <location evidence="1 10">Cell membrane</location>
        <topology evidence="1 10">Multi-pass membrane protein</topology>
    </subcellularLocation>
</comment>
<evidence type="ECO:0000313" key="11">
    <source>
        <dbReference type="EMBL" id="CAD2078318.1"/>
    </source>
</evidence>
<reference evidence="11 12" key="1">
    <citation type="submission" date="2020-07" db="EMBL/GenBank/DDBJ databases">
        <authorList>
            <person name="Criscuolo A."/>
        </authorList>
    </citation>
    <scope>NUCLEOTIDE SEQUENCE [LARGE SCALE GENOMIC DNA]</scope>
    <source>
        <strain evidence="12">CIP 111030</strain>
    </source>
</reference>
<feature type="transmembrane region" description="Helical" evidence="10">
    <location>
        <begin position="7"/>
        <end position="25"/>
    </location>
</feature>
<feature type="binding site" evidence="10">
    <location>
        <position position="73"/>
    </location>
    <ligand>
        <name>Na(+)</name>
        <dbReference type="ChEBI" id="CHEBI:29101"/>
        <note>structural</note>
    </ligand>
</feature>
<evidence type="ECO:0000256" key="10">
    <source>
        <dbReference type="HAMAP-Rule" id="MF_00454"/>
    </source>
</evidence>
<dbReference type="Proteomes" id="UP000521032">
    <property type="component" value="Unassembled WGS sequence"/>
</dbReference>
<feature type="binding site" evidence="10">
    <location>
        <position position="76"/>
    </location>
    <ligand>
        <name>Na(+)</name>
        <dbReference type="ChEBI" id="CHEBI:29101"/>
        <note>structural</note>
    </ligand>
</feature>
<keyword evidence="2 10" id="KW-1003">Cell membrane</keyword>
<dbReference type="HAMAP" id="MF_00454">
    <property type="entry name" value="FluC"/>
    <property type="match status" value="1"/>
</dbReference>
<keyword evidence="12" id="KW-1185">Reference proteome</keyword>
<keyword evidence="10" id="KW-0915">Sodium</keyword>
<dbReference type="GO" id="GO:0140114">
    <property type="term" value="P:cellular detoxification of fluoride"/>
    <property type="evidence" value="ECO:0007669"/>
    <property type="project" value="UniProtKB-UniRule"/>
</dbReference>
<name>A0A6V7RJL7_9BACL</name>
<dbReference type="AlphaFoldDB" id="A0A6V7RJL7"/>
<dbReference type="GO" id="GO:0005886">
    <property type="term" value="C:plasma membrane"/>
    <property type="evidence" value="ECO:0007669"/>
    <property type="project" value="UniProtKB-SubCell"/>
</dbReference>
<evidence type="ECO:0000256" key="7">
    <source>
        <dbReference type="ARBA" id="ARBA00035120"/>
    </source>
</evidence>